<keyword evidence="3" id="KW-1185">Reference proteome</keyword>
<evidence type="ECO:0000313" key="2">
    <source>
        <dbReference type="EMBL" id="KAJ7075258.1"/>
    </source>
</evidence>
<dbReference type="Proteomes" id="UP001222325">
    <property type="component" value="Unassembled WGS sequence"/>
</dbReference>
<gene>
    <name evidence="2" type="ORF">B0H15DRAFT_956663</name>
</gene>
<sequence length="980" mass="108082">MAGSPRLELFKTTDSEDASTTLAEIVAAGLDSELAPLDPLFHNEPKLKDRVDGIFRRDATTFLVNTSGSGKTRLSFEGLCENWGFYFIMEGDSNHLGASDLGREFYKELDAVGAQGFAFHLPSQDSPTFAADALKRNIDIIDRIYSVVLLGRLLIFQMFSEIIDSRGITEAHKRRWLLLQLIPRLPEFPSYDIFATLQIYTCDLDTDEVQDMIAVMFSRLRKIYGPQFHLFYVIDEAQLASRAHTDAFRHDGKPYPLLREIIQSWSVKGWPHEVSFVICGTDIPKDGFESAPFTMRWCSDTGGFDNEGDHAQYVSRFLTPTYASSPAGKMFVKRVWTWCRGRYRSTDALLSALLQDAFGTPHRLLNDYVEKTTTHRPGDYHEDEPSRYRIDINLSELSPEFFDHSTVLRSNVQDVLLHYLATGRHPSPFSESMTPLVSAAFGRFIDTELSQVVMDEPLFLVRAARWLCEPLESGLGPPQSCFAVLQNHQADLTSRSLACFMAFFLARVLEHGQQLSTVFSFPVDKQGWADETAELMALDGKDSSAVDPYAFTIASPSTLSGVESWLDDAKGDVFCLRDAADPELIFNLKLEKDRFLRVILHSIVAEKDVQGDELKNVMSRLASENLFYDEEGEADDVRSRVAAKLFDTAPPDGPFEVLRTIASFPAKSSVKTFHAPHLLPAANLNTRFFRRATQAIPVSDLREMLITAVTTGKRKRVDAESTPPPDARRKPPTQLSSTFKLGYIEGCTQTQGSAPRRVQDKVGEASKDTEANGTAATTAVSALAAVVLTPPGPQQTCRDAPSRTEAHRPASKSSAHAAWSTTNLASLCLWLKRVFSQPLYRLRPDIPTELTMRSPPPQTPRFFGSPFFAYGVDSSCSQLAMDIDAATGGDGDSLKRNECGAASVVEQGGACKVEASEADTDGMDADMNGRENNAVPPEDSVAAESSSADLAGATVGVDNKAPADANSCRAKAISQTLRLK</sequence>
<accession>A0AAD6XHF4</accession>
<feature type="region of interest" description="Disordered" evidence="1">
    <location>
        <begin position="920"/>
        <end position="948"/>
    </location>
</feature>
<proteinExistence type="predicted"/>
<organism evidence="2 3">
    <name type="scientific">Mycena belliarum</name>
    <dbReference type="NCBI Taxonomy" id="1033014"/>
    <lineage>
        <taxon>Eukaryota</taxon>
        <taxon>Fungi</taxon>
        <taxon>Dikarya</taxon>
        <taxon>Basidiomycota</taxon>
        <taxon>Agaricomycotina</taxon>
        <taxon>Agaricomycetes</taxon>
        <taxon>Agaricomycetidae</taxon>
        <taxon>Agaricales</taxon>
        <taxon>Marasmiineae</taxon>
        <taxon>Mycenaceae</taxon>
        <taxon>Mycena</taxon>
    </lineage>
</organism>
<name>A0AAD6XHF4_9AGAR</name>
<dbReference type="AlphaFoldDB" id="A0AAD6XHF4"/>
<feature type="compositionally biased region" description="Basic and acidic residues" evidence="1">
    <location>
        <begin position="757"/>
        <end position="770"/>
    </location>
</feature>
<feature type="region of interest" description="Disordered" evidence="1">
    <location>
        <begin position="712"/>
        <end position="735"/>
    </location>
</feature>
<feature type="region of interest" description="Disordered" evidence="1">
    <location>
        <begin position="750"/>
        <end position="772"/>
    </location>
</feature>
<evidence type="ECO:0000256" key="1">
    <source>
        <dbReference type="SAM" id="MobiDB-lite"/>
    </source>
</evidence>
<comment type="caution">
    <text evidence="2">The sequence shown here is derived from an EMBL/GenBank/DDBJ whole genome shotgun (WGS) entry which is preliminary data.</text>
</comment>
<dbReference type="EMBL" id="JARJCN010000100">
    <property type="protein sequence ID" value="KAJ7075258.1"/>
    <property type="molecule type" value="Genomic_DNA"/>
</dbReference>
<protein>
    <submittedName>
        <fullName evidence="2">Uncharacterized protein</fullName>
    </submittedName>
</protein>
<feature type="compositionally biased region" description="Low complexity" evidence="1">
    <location>
        <begin position="938"/>
        <end position="948"/>
    </location>
</feature>
<feature type="region of interest" description="Disordered" evidence="1">
    <location>
        <begin position="790"/>
        <end position="816"/>
    </location>
</feature>
<reference evidence="2" key="1">
    <citation type="submission" date="2023-03" db="EMBL/GenBank/DDBJ databases">
        <title>Massive genome expansion in bonnet fungi (Mycena s.s.) driven by repeated elements and novel gene families across ecological guilds.</title>
        <authorList>
            <consortium name="Lawrence Berkeley National Laboratory"/>
            <person name="Harder C.B."/>
            <person name="Miyauchi S."/>
            <person name="Viragh M."/>
            <person name="Kuo A."/>
            <person name="Thoen E."/>
            <person name="Andreopoulos B."/>
            <person name="Lu D."/>
            <person name="Skrede I."/>
            <person name="Drula E."/>
            <person name="Henrissat B."/>
            <person name="Morin E."/>
            <person name="Kohler A."/>
            <person name="Barry K."/>
            <person name="LaButti K."/>
            <person name="Morin E."/>
            <person name="Salamov A."/>
            <person name="Lipzen A."/>
            <person name="Mereny Z."/>
            <person name="Hegedus B."/>
            <person name="Baldrian P."/>
            <person name="Stursova M."/>
            <person name="Weitz H."/>
            <person name="Taylor A."/>
            <person name="Grigoriev I.V."/>
            <person name="Nagy L.G."/>
            <person name="Martin F."/>
            <person name="Kauserud H."/>
        </authorList>
    </citation>
    <scope>NUCLEOTIDE SEQUENCE</scope>
    <source>
        <strain evidence="2">CBHHK173m</strain>
    </source>
</reference>
<evidence type="ECO:0000313" key="3">
    <source>
        <dbReference type="Proteomes" id="UP001222325"/>
    </source>
</evidence>